<comment type="similarity">
    <text evidence="1">Belongs to the peptidase M20A family.</text>
</comment>
<dbReference type="SUPFAM" id="SSF55031">
    <property type="entry name" value="Bacterial exopeptidase dimerisation domain"/>
    <property type="match status" value="1"/>
</dbReference>
<evidence type="ECO:0000313" key="5">
    <source>
        <dbReference type="Proteomes" id="UP000030752"/>
    </source>
</evidence>
<dbReference type="InterPro" id="IPR011650">
    <property type="entry name" value="Peptidase_M20_dimer"/>
</dbReference>
<dbReference type="eggNOG" id="ENOG502QQEM">
    <property type="taxonomic scope" value="Eukaryota"/>
</dbReference>
<dbReference type="InterPro" id="IPR017439">
    <property type="entry name" value="Amidohydrolase"/>
</dbReference>
<dbReference type="AlphaFoldDB" id="W2S6D5"/>
<evidence type="ECO:0000313" key="4">
    <source>
        <dbReference type="EMBL" id="ETN43593.1"/>
    </source>
</evidence>
<dbReference type="EMBL" id="KB822718">
    <property type="protein sequence ID" value="ETN43593.1"/>
    <property type="molecule type" value="Genomic_DNA"/>
</dbReference>
<dbReference type="Gene3D" id="3.40.630.10">
    <property type="entry name" value="Zn peptidases"/>
    <property type="match status" value="1"/>
</dbReference>
<dbReference type="Pfam" id="PF01546">
    <property type="entry name" value="Peptidase_M20"/>
    <property type="match status" value="1"/>
</dbReference>
<dbReference type="VEuPathDB" id="FungiDB:HMPREF1541_02752"/>
<organism evidence="4 5">
    <name type="scientific">Cyphellophora europaea (strain CBS 101466)</name>
    <name type="common">Phialophora europaea</name>
    <dbReference type="NCBI Taxonomy" id="1220924"/>
    <lineage>
        <taxon>Eukaryota</taxon>
        <taxon>Fungi</taxon>
        <taxon>Dikarya</taxon>
        <taxon>Ascomycota</taxon>
        <taxon>Pezizomycotina</taxon>
        <taxon>Eurotiomycetes</taxon>
        <taxon>Chaetothyriomycetidae</taxon>
        <taxon>Chaetothyriales</taxon>
        <taxon>Cyphellophoraceae</taxon>
        <taxon>Cyphellophora</taxon>
    </lineage>
</organism>
<dbReference type="Pfam" id="PF07687">
    <property type="entry name" value="M20_dimer"/>
    <property type="match status" value="1"/>
</dbReference>
<accession>W2S6D5</accession>
<dbReference type="Proteomes" id="UP000030752">
    <property type="component" value="Unassembled WGS sequence"/>
</dbReference>
<dbReference type="HOGENOM" id="CLU_023257_6_0_1"/>
<sequence>MPPLRRNAQFTSPVMRIGFSIIPWFLSILGLIFAGDLTRKALSPSDDVVRQIRLPMSSSETHFVESARAIIKVVENNLPDFEPFESTYKKIHQNPELSRQENGTSRYPAQHLAAQGFEVIEKLGGHGVVGVLHNGPGPTVLLRADMDALPLEEKTGLPYASTKRERWDDGKEYPVMHACGHDMHVAVLLATASTLKSAAKSWNGTLICLFQPSEEAGGGAMAMIKDGLYDKVPRPDVVLGQHVVPTKAGSVQVKKGAVLAGNDSYNIRIYGKGGHGAKPHLAVNPIFIAAHIISRLPEIVATKVPPEEFAILNIGSIHAGHAENVIPDHVDMKLTMRHSVPKWRDVLRQELHRVIQAECDAAGSPRKPDITRYDSSPPTVNDDETAGKIYDTFREHFKHDAWEMRFDTGSEDFSDLATVHGIPYAYWNFGGVPVDQWDDAVRKGTVDEIPENHSPLYAPAIQPTLRSGTEAFALAALTFLDTKSLERSLTHSTDAGAKAKI</sequence>
<feature type="region of interest" description="Disordered" evidence="2">
    <location>
        <begin position="362"/>
        <end position="381"/>
    </location>
</feature>
<dbReference type="OrthoDB" id="6119954at2759"/>
<evidence type="ECO:0000256" key="1">
    <source>
        <dbReference type="ARBA" id="ARBA00006247"/>
    </source>
</evidence>
<keyword evidence="5" id="KW-1185">Reference proteome</keyword>
<protein>
    <recommendedName>
        <fullName evidence="3">Peptidase M20 dimerisation domain-containing protein</fullName>
    </recommendedName>
</protein>
<dbReference type="InterPro" id="IPR002933">
    <property type="entry name" value="Peptidase_M20"/>
</dbReference>
<dbReference type="GO" id="GO:0016787">
    <property type="term" value="F:hydrolase activity"/>
    <property type="evidence" value="ECO:0007669"/>
    <property type="project" value="InterPro"/>
</dbReference>
<name>W2S6D5_CYPE1</name>
<dbReference type="GeneID" id="19970091"/>
<gene>
    <name evidence="4" type="ORF">HMPREF1541_02752</name>
</gene>
<dbReference type="PANTHER" id="PTHR11014">
    <property type="entry name" value="PEPTIDASE M20 FAMILY MEMBER"/>
    <property type="match status" value="1"/>
</dbReference>
<proteinExistence type="inferred from homology"/>
<evidence type="ECO:0000256" key="2">
    <source>
        <dbReference type="SAM" id="MobiDB-lite"/>
    </source>
</evidence>
<dbReference type="Gene3D" id="3.30.70.360">
    <property type="match status" value="1"/>
</dbReference>
<dbReference type="NCBIfam" id="TIGR01891">
    <property type="entry name" value="amidohydrolases"/>
    <property type="match status" value="1"/>
</dbReference>
<feature type="domain" description="Peptidase M20 dimerisation" evidence="3">
    <location>
        <begin position="261"/>
        <end position="359"/>
    </location>
</feature>
<dbReference type="RefSeq" id="XP_008715329.1">
    <property type="nucleotide sequence ID" value="XM_008717107.1"/>
</dbReference>
<dbReference type="PANTHER" id="PTHR11014:SF63">
    <property type="entry name" value="METALLOPEPTIDASE, PUTATIVE (AFU_ORTHOLOGUE AFUA_6G09600)-RELATED"/>
    <property type="match status" value="1"/>
</dbReference>
<evidence type="ECO:0000259" key="3">
    <source>
        <dbReference type="Pfam" id="PF07687"/>
    </source>
</evidence>
<reference evidence="4 5" key="1">
    <citation type="submission" date="2013-03" db="EMBL/GenBank/DDBJ databases">
        <title>The Genome Sequence of Phialophora europaea CBS 101466.</title>
        <authorList>
            <consortium name="The Broad Institute Genomics Platform"/>
            <person name="Cuomo C."/>
            <person name="de Hoog S."/>
            <person name="Gorbushina A."/>
            <person name="Walker B."/>
            <person name="Young S.K."/>
            <person name="Zeng Q."/>
            <person name="Gargeya S."/>
            <person name="Fitzgerald M."/>
            <person name="Haas B."/>
            <person name="Abouelleil A."/>
            <person name="Allen A.W."/>
            <person name="Alvarado L."/>
            <person name="Arachchi H.M."/>
            <person name="Berlin A.M."/>
            <person name="Chapman S.B."/>
            <person name="Gainer-Dewar J."/>
            <person name="Goldberg J."/>
            <person name="Griggs A."/>
            <person name="Gujja S."/>
            <person name="Hansen M."/>
            <person name="Howarth C."/>
            <person name="Imamovic A."/>
            <person name="Ireland A."/>
            <person name="Larimer J."/>
            <person name="McCowan C."/>
            <person name="Murphy C."/>
            <person name="Pearson M."/>
            <person name="Poon T.W."/>
            <person name="Priest M."/>
            <person name="Roberts A."/>
            <person name="Saif S."/>
            <person name="Shea T."/>
            <person name="Sisk P."/>
            <person name="Sykes S."/>
            <person name="Wortman J."/>
            <person name="Nusbaum C."/>
            <person name="Birren B."/>
        </authorList>
    </citation>
    <scope>NUCLEOTIDE SEQUENCE [LARGE SCALE GENOMIC DNA]</scope>
    <source>
        <strain evidence="4 5">CBS 101466</strain>
    </source>
</reference>
<dbReference type="InterPro" id="IPR036264">
    <property type="entry name" value="Bact_exopeptidase_dim_dom"/>
</dbReference>
<dbReference type="SUPFAM" id="SSF53187">
    <property type="entry name" value="Zn-dependent exopeptidases"/>
    <property type="match status" value="1"/>
</dbReference>
<dbReference type="InParanoid" id="W2S6D5"/>